<feature type="transmembrane region" description="Helical" evidence="1">
    <location>
        <begin position="7"/>
        <end position="26"/>
    </location>
</feature>
<dbReference type="EMBL" id="KX490261">
    <property type="protein sequence ID" value="AOO92625.1"/>
    <property type="molecule type" value="Genomic_DNA"/>
</dbReference>
<keyword evidence="1" id="KW-0472">Membrane</keyword>
<dbReference type="GO" id="GO:0016747">
    <property type="term" value="F:acyltransferase activity, transferring groups other than amino-acyl groups"/>
    <property type="evidence" value="ECO:0007669"/>
    <property type="project" value="InterPro"/>
</dbReference>
<reference evidence="3" key="2">
    <citation type="journal article" date="2016" name="Front. Microbiol.">
        <title>The Regulatory Protein RosR Affects Rhizobium leguminosarum bv. trifolii Protein Profiles, Cell Surface Properties, and Symbiosis with Clover.</title>
        <authorList>
            <person name="Rachwal K."/>
            <person name="Boguszewska A."/>
            <person name="Kopcinska J."/>
            <person name="Karas M."/>
            <person name="Tchorzewski M."/>
            <person name="Janczarek M."/>
        </authorList>
    </citation>
    <scope>NUCLEOTIDE SEQUENCE</scope>
    <source>
        <strain evidence="3">Rt24.2</strain>
    </source>
</reference>
<dbReference type="GO" id="GO:0016020">
    <property type="term" value="C:membrane"/>
    <property type="evidence" value="ECO:0007669"/>
    <property type="project" value="TreeGrafter"/>
</dbReference>
<dbReference type="RefSeq" id="WP_065277388.1">
    <property type="nucleotide sequence ID" value="NZ_MAMO01000149.1"/>
</dbReference>
<feature type="transmembrane region" description="Helical" evidence="1">
    <location>
        <begin position="120"/>
        <end position="142"/>
    </location>
</feature>
<dbReference type="AlphaFoldDB" id="A0A1B8R6M1"/>
<dbReference type="InterPro" id="IPR050879">
    <property type="entry name" value="Acyltransferase_3"/>
</dbReference>
<dbReference type="InterPro" id="IPR002656">
    <property type="entry name" value="Acyl_transf_3_dom"/>
</dbReference>
<reference evidence="3" key="1">
    <citation type="journal article" date="2015" name="BMC Genomics">
        <title>Transcriptome profiling of a Rhizobium leguminosarum bv. trifolii rosR mutant reveals the role of the transcriptional regulator RosR in motility, synthesis of cell-surface components, and other cellular processes.</title>
        <authorList>
            <person name="Rachwal K."/>
            <person name="Matczynska E."/>
            <person name="Janczarek M."/>
        </authorList>
    </citation>
    <scope>NUCLEOTIDE SEQUENCE</scope>
    <source>
        <strain evidence="3">Rt24.2</strain>
    </source>
</reference>
<dbReference type="Pfam" id="PF01757">
    <property type="entry name" value="Acyl_transf_3"/>
    <property type="match status" value="1"/>
</dbReference>
<feature type="transmembrane region" description="Helical" evidence="1">
    <location>
        <begin position="149"/>
        <end position="167"/>
    </location>
</feature>
<organism evidence="3">
    <name type="scientific">Rhizobium leguminosarum bv. trifolii</name>
    <dbReference type="NCBI Taxonomy" id="386"/>
    <lineage>
        <taxon>Bacteria</taxon>
        <taxon>Pseudomonadati</taxon>
        <taxon>Pseudomonadota</taxon>
        <taxon>Alphaproteobacteria</taxon>
        <taxon>Hyphomicrobiales</taxon>
        <taxon>Rhizobiaceae</taxon>
        <taxon>Rhizobium/Agrobacterium group</taxon>
        <taxon>Rhizobium</taxon>
    </lineage>
</organism>
<name>A0A1B8R6M1_RHILT</name>
<feature type="domain" description="Acyltransferase 3" evidence="2">
    <location>
        <begin position="3"/>
        <end position="303"/>
    </location>
</feature>
<feature type="transmembrane region" description="Helical" evidence="1">
    <location>
        <begin position="38"/>
        <end position="58"/>
    </location>
</feature>
<accession>A0A1B8R6M1</accession>
<evidence type="ECO:0000259" key="2">
    <source>
        <dbReference type="Pfam" id="PF01757"/>
    </source>
</evidence>
<proteinExistence type="predicted"/>
<feature type="transmembrane region" description="Helical" evidence="1">
    <location>
        <begin position="79"/>
        <end position="100"/>
    </location>
</feature>
<sequence length="322" mass="35084">MIWSLQVLRFIAAMMVVYLHAALTAYQATGSSGIFPPMIQVAGTAGVDIFFVISGVIITRTARGLTWQQFAWKRIRRILPMYYLASIPAALIAAKSGFGWRETIATVTLWPAFDEMAAPVLPAAWTLCFEMLFYGAATLVLVNRRLLPAILGVFAFSLAFRSTAPIFQFLGNPIILEFMIGVALAYAPLIKVARWGILVGAFAIVAAGPLGIAPDGNTLDFLIGEDAFQRVAVYGIPAGLVVYGTMQVNAGKSVWTYLGEASYTLYLFHTVPISALLTLWIFYPLPPDIIIAVGVAASLLLSWRIHEKFEKPLLGIFTASRA</sequence>
<dbReference type="GO" id="GO:0000271">
    <property type="term" value="P:polysaccharide biosynthetic process"/>
    <property type="evidence" value="ECO:0007669"/>
    <property type="project" value="TreeGrafter"/>
</dbReference>
<feature type="transmembrane region" description="Helical" evidence="1">
    <location>
        <begin position="173"/>
        <end position="190"/>
    </location>
</feature>
<keyword evidence="1" id="KW-1133">Transmembrane helix</keyword>
<evidence type="ECO:0000313" key="3">
    <source>
        <dbReference type="EMBL" id="AOO92625.1"/>
    </source>
</evidence>
<feature type="transmembrane region" description="Helical" evidence="1">
    <location>
        <begin position="195"/>
        <end position="212"/>
    </location>
</feature>
<feature type="transmembrane region" description="Helical" evidence="1">
    <location>
        <begin position="232"/>
        <end position="251"/>
    </location>
</feature>
<evidence type="ECO:0000256" key="1">
    <source>
        <dbReference type="SAM" id="Phobius"/>
    </source>
</evidence>
<feature type="transmembrane region" description="Helical" evidence="1">
    <location>
        <begin position="263"/>
        <end position="283"/>
    </location>
</feature>
<dbReference type="PANTHER" id="PTHR23028">
    <property type="entry name" value="ACETYLTRANSFERASE"/>
    <property type="match status" value="1"/>
</dbReference>
<feature type="transmembrane region" description="Helical" evidence="1">
    <location>
        <begin position="289"/>
        <end position="306"/>
    </location>
</feature>
<protein>
    <recommendedName>
        <fullName evidence="2">Acyltransferase 3 domain-containing protein</fullName>
    </recommendedName>
</protein>
<keyword evidence="1" id="KW-0812">Transmembrane</keyword>
<dbReference type="PANTHER" id="PTHR23028:SF131">
    <property type="entry name" value="BLR2367 PROTEIN"/>
    <property type="match status" value="1"/>
</dbReference>